<reference evidence="4" key="1">
    <citation type="journal article" date="2021" name="PeerJ">
        <title>Extensive microbial diversity within the chicken gut microbiome revealed by metagenomics and culture.</title>
        <authorList>
            <person name="Gilroy R."/>
            <person name="Ravi A."/>
            <person name="Getino M."/>
            <person name="Pursley I."/>
            <person name="Horton D.L."/>
            <person name="Alikhan N.F."/>
            <person name="Baker D."/>
            <person name="Gharbi K."/>
            <person name="Hall N."/>
            <person name="Watson M."/>
            <person name="Adriaenssens E.M."/>
            <person name="Foster-Nyarko E."/>
            <person name="Jarju S."/>
            <person name="Secka A."/>
            <person name="Antonio M."/>
            <person name="Oren A."/>
            <person name="Chaudhuri R.R."/>
            <person name="La Ragione R."/>
            <person name="Hildebrand F."/>
            <person name="Pallen M.J."/>
        </authorList>
    </citation>
    <scope>NUCLEOTIDE SEQUENCE</scope>
    <source>
        <strain evidence="4">ChiSxjej3B15-1167</strain>
    </source>
</reference>
<dbReference type="PANTHER" id="PTHR43022">
    <property type="entry name" value="PROTEIN SMF"/>
    <property type="match status" value="1"/>
</dbReference>
<dbReference type="InterPro" id="IPR010994">
    <property type="entry name" value="RuvA_2-like"/>
</dbReference>
<feature type="domain" description="Smf/DprA SLOG" evidence="3">
    <location>
        <begin position="79"/>
        <end position="284"/>
    </location>
</feature>
<accession>A0A9D2BCU7</accession>
<dbReference type="SUPFAM" id="SSF102405">
    <property type="entry name" value="MCP/YpsA-like"/>
    <property type="match status" value="1"/>
</dbReference>
<dbReference type="SUPFAM" id="SSF47781">
    <property type="entry name" value="RuvA domain 2-like"/>
    <property type="match status" value="1"/>
</dbReference>
<dbReference type="EMBL" id="DXEQ01000004">
    <property type="protein sequence ID" value="HIX71398.1"/>
    <property type="molecule type" value="Genomic_DNA"/>
</dbReference>
<comment type="similarity">
    <text evidence="1">Belongs to the DprA/Smf family.</text>
</comment>
<dbReference type="Pfam" id="PF02481">
    <property type="entry name" value="DNA_processg_A"/>
    <property type="match status" value="1"/>
</dbReference>
<evidence type="ECO:0000313" key="5">
    <source>
        <dbReference type="Proteomes" id="UP000886805"/>
    </source>
</evidence>
<reference evidence="4" key="2">
    <citation type="submission" date="2021-04" db="EMBL/GenBank/DDBJ databases">
        <authorList>
            <person name="Gilroy R."/>
        </authorList>
    </citation>
    <scope>NUCLEOTIDE SEQUENCE</scope>
    <source>
        <strain evidence="4">ChiSxjej3B15-1167</strain>
    </source>
</reference>
<feature type="region of interest" description="Disordered" evidence="2">
    <location>
        <begin position="291"/>
        <end position="331"/>
    </location>
</feature>
<comment type="caution">
    <text evidence="4">The sequence shown here is derived from an EMBL/GenBank/DDBJ whole genome shotgun (WGS) entry which is preliminary data.</text>
</comment>
<dbReference type="GO" id="GO:0009294">
    <property type="term" value="P:DNA-mediated transformation"/>
    <property type="evidence" value="ECO:0007669"/>
    <property type="project" value="InterPro"/>
</dbReference>
<dbReference type="PANTHER" id="PTHR43022:SF1">
    <property type="entry name" value="PROTEIN SMF"/>
    <property type="match status" value="1"/>
</dbReference>
<sequence>MEEDRTFFWYWFVNIPGVGPGTRRKLLERFGHPQAVYMAGEKELADILKKKQCVYLQESRNTHSIAQSMQRLQASGTRFLHWESPDYPEKLRQLFDPPYGIYLRGSLPSPDRPSLAMVGARSATPYGIRVAEQFAGELSRRGIQIISGLAAGIDAAGHRGALQAGGYTLGILGGGIDTMYPRANYFLYRQMYEQGGVLSEYNLGIPNSPGLFPIRNRLISAMADGVFVLEAGEKSGSFITIDQALEQGKDVFALPGRISDPLSEGCNRLIAEGAVLVQRPEDIAAPLLEKYENFPAGQRQPSAAPRTTAEPGAKLPQGTAPAHLRELPPSS</sequence>
<protein>
    <submittedName>
        <fullName evidence="4">DNA-processing protein DprA</fullName>
    </submittedName>
</protein>
<evidence type="ECO:0000259" key="3">
    <source>
        <dbReference type="Pfam" id="PF02481"/>
    </source>
</evidence>
<name>A0A9D2BCU7_9FIRM</name>
<dbReference type="InterPro" id="IPR003488">
    <property type="entry name" value="DprA"/>
</dbReference>
<feature type="non-terminal residue" evidence="4">
    <location>
        <position position="331"/>
    </location>
</feature>
<dbReference type="AlphaFoldDB" id="A0A9D2BCU7"/>
<proteinExistence type="inferred from homology"/>
<evidence type="ECO:0000313" key="4">
    <source>
        <dbReference type="EMBL" id="HIX71398.1"/>
    </source>
</evidence>
<gene>
    <name evidence="4" type="primary">dprA</name>
    <name evidence="4" type="ORF">H9849_00100</name>
</gene>
<evidence type="ECO:0000256" key="2">
    <source>
        <dbReference type="SAM" id="MobiDB-lite"/>
    </source>
</evidence>
<dbReference type="Proteomes" id="UP000886805">
    <property type="component" value="Unassembled WGS sequence"/>
</dbReference>
<evidence type="ECO:0000256" key="1">
    <source>
        <dbReference type="ARBA" id="ARBA00006525"/>
    </source>
</evidence>
<dbReference type="InterPro" id="IPR057666">
    <property type="entry name" value="DrpA_SLOG"/>
</dbReference>
<organism evidence="4 5">
    <name type="scientific">Candidatus Anaerobutyricum stercoripullorum</name>
    <dbReference type="NCBI Taxonomy" id="2838456"/>
    <lineage>
        <taxon>Bacteria</taxon>
        <taxon>Bacillati</taxon>
        <taxon>Bacillota</taxon>
        <taxon>Clostridia</taxon>
        <taxon>Lachnospirales</taxon>
        <taxon>Lachnospiraceae</taxon>
        <taxon>Anaerobutyricum</taxon>
    </lineage>
</organism>
<dbReference type="Gene3D" id="3.40.50.450">
    <property type="match status" value="1"/>
</dbReference>
<dbReference type="NCBIfam" id="TIGR00732">
    <property type="entry name" value="dprA"/>
    <property type="match status" value="1"/>
</dbReference>